<dbReference type="GO" id="GO:0005829">
    <property type="term" value="C:cytosol"/>
    <property type="evidence" value="ECO:0007669"/>
    <property type="project" value="TreeGrafter"/>
</dbReference>
<evidence type="ECO:0000256" key="12">
    <source>
        <dbReference type="PIRSR" id="PIRSR000350-4"/>
    </source>
</evidence>
<evidence type="ECO:0000256" key="2">
    <source>
        <dbReference type="ARBA" id="ARBA00011738"/>
    </source>
</evidence>
<feature type="binding site" evidence="11">
    <location>
        <position position="262"/>
    </location>
    <ligand>
        <name>NAD(+)</name>
        <dbReference type="ChEBI" id="CHEBI:57540"/>
    </ligand>
</feature>
<feature type="domain" description="Pyridine nucleotide-disulphide oxidoreductase dimerisation" evidence="15">
    <location>
        <begin position="338"/>
        <end position="446"/>
    </location>
</feature>
<dbReference type="GO" id="GO:0050661">
    <property type="term" value="F:NADP binding"/>
    <property type="evidence" value="ECO:0007669"/>
    <property type="project" value="InterPro"/>
</dbReference>
<comment type="similarity">
    <text evidence="1 13">Belongs to the class-I pyridine nucleotide-disulfide oxidoreductase family.</text>
</comment>
<keyword evidence="6 13" id="KW-0560">Oxidoreductase</keyword>
<dbReference type="GO" id="GO:0034599">
    <property type="term" value="P:cellular response to oxidative stress"/>
    <property type="evidence" value="ECO:0007669"/>
    <property type="project" value="TreeGrafter"/>
</dbReference>
<dbReference type="Pfam" id="PF02852">
    <property type="entry name" value="Pyr_redox_dim"/>
    <property type="match status" value="1"/>
</dbReference>
<accession>A0A5J6LET3</accession>
<evidence type="ECO:0000256" key="13">
    <source>
        <dbReference type="RuleBase" id="RU003691"/>
    </source>
</evidence>
<dbReference type="InterPro" id="IPR004099">
    <property type="entry name" value="Pyr_nucl-diS_OxRdtase_dimer"/>
</dbReference>
<name>A0A5J6LET3_9GAMM</name>
<dbReference type="KEGG" id="nik:F5I99_11290"/>
<dbReference type="AlphaFoldDB" id="A0A5J6LET3"/>
<comment type="function">
    <text evidence="14">Catalyzes the reduction of glutathione disulfide (GSSG) to reduced glutathione (GSH).</text>
</comment>
<dbReference type="PIRSF" id="PIRSF000350">
    <property type="entry name" value="Mercury_reductase_MerA"/>
    <property type="match status" value="1"/>
</dbReference>
<evidence type="ECO:0000256" key="10">
    <source>
        <dbReference type="PIRSR" id="PIRSR000350-2"/>
    </source>
</evidence>
<dbReference type="PROSITE" id="PS00076">
    <property type="entry name" value="PYRIDINE_REDOX_1"/>
    <property type="match status" value="1"/>
</dbReference>
<dbReference type="InterPro" id="IPR023753">
    <property type="entry name" value="FAD/NAD-binding_dom"/>
</dbReference>
<comment type="catalytic activity">
    <reaction evidence="9 14">
        <text>2 glutathione + NADP(+) = glutathione disulfide + NADPH + H(+)</text>
        <dbReference type="Rhea" id="RHEA:11740"/>
        <dbReference type="ChEBI" id="CHEBI:15378"/>
        <dbReference type="ChEBI" id="CHEBI:57783"/>
        <dbReference type="ChEBI" id="CHEBI:57925"/>
        <dbReference type="ChEBI" id="CHEBI:58297"/>
        <dbReference type="ChEBI" id="CHEBI:58349"/>
        <dbReference type="EC" id="1.8.1.7"/>
    </reaction>
</comment>
<dbReference type="PRINTS" id="PR00411">
    <property type="entry name" value="PNDRDTASEI"/>
</dbReference>
<proteinExistence type="inferred from homology"/>
<dbReference type="RefSeq" id="WP_151056073.1">
    <property type="nucleotide sequence ID" value="NZ_CP044222.1"/>
</dbReference>
<dbReference type="FunFam" id="3.50.50.60:FF:000051">
    <property type="entry name" value="Glutathione reductase"/>
    <property type="match status" value="1"/>
</dbReference>
<reference evidence="17 18" key="1">
    <citation type="submission" date="2019-09" db="EMBL/GenBank/DDBJ databases">
        <title>Nitrincola iocasae sp. nov., a bacterium isolated from the sediment collected at a cold seep field in South China Sea.</title>
        <authorList>
            <person name="Zhang H."/>
            <person name="Wang H."/>
            <person name="Li C."/>
        </authorList>
    </citation>
    <scope>NUCLEOTIDE SEQUENCE [LARGE SCALE GENOMIC DNA]</scope>
    <source>
        <strain evidence="17 18">KXZD1103</strain>
    </source>
</reference>
<dbReference type="NCBIfam" id="TIGR01424">
    <property type="entry name" value="gluta_reduc_2"/>
    <property type="match status" value="1"/>
</dbReference>
<evidence type="ECO:0000313" key="17">
    <source>
        <dbReference type="EMBL" id="QEW07045.1"/>
    </source>
</evidence>
<dbReference type="Proteomes" id="UP000325606">
    <property type="component" value="Chromosome"/>
</dbReference>
<dbReference type="SUPFAM" id="SSF55424">
    <property type="entry name" value="FAD/NAD-linked reductases, dimerisation (C-terminal) domain"/>
    <property type="match status" value="1"/>
</dbReference>
<dbReference type="GO" id="GO:0006749">
    <property type="term" value="P:glutathione metabolic process"/>
    <property type="evidence" value="ECO:0007669"/>
    <property type="project" value="InterPro"/>
</dbReference>
<gene>
    <name evidence="17" type="primary">gorA</name>
    <name evidence="17" type="ORF">F5I99_11290</name>
</gene>
<keyword evidence="3 13" id="KW-0285">Flavoprotein</keyword>
<feature type="domain" description="FAD/NAD(P)-binding" evidence="16">
    <location>
        <begin position="6"/>
        <end position="318"/>
    </location>
</feature>
<evidence type="ECO:0000256" key="1">
    <source>
        <dbReference type="ARBA" id="ARBA00007532"/>
    </source>
</evidence>
<dbReference type="EMBL" id="CP044222">
    <property type="protein sequence ID" value="QEW07045.1"/>
    <property type="molecule type" value="Genomic_DNA"/>
</dbReference>
<feature type="binding site" evidence="11">
    <location>
        <position position="303"/>
    </location>
    <ligand>
        <name>FAD</name>
        <dbReference type="ChEBI" id="CHEBI:57692"/>
    </ligand>
</feature>
<keyword evidence="7" id="KW-1015">Disulfide bond</keyword>
<evidence type="ECO:0000256" key="9">
    <source>
        <dbReference type="ARBA" id="ARBA00049142"/>
    </source>
</evidence>
<evidence type="ECO:0000256" key="11">
    <source>
        <dbReference type="PIRSR" id="PIRSR000350-3"/>
    </source>
</evidence>
<dbReference type="PRINTS" id="PR00368">
    <property type="entry name" value="FADPNR"/>
</dbReference>
<feature type="disulfide bond" description="Redox-active" evidence="12">
    <location>
        <begin position="43"/>
        <end position="48"/>
    </location>
</feature>
<dbReference type="InterPro" id="IPR001100">
    <property type="entry name" value="Pyr_nuc-diS_OxRdtase"/>
</dbReference>
<evidence type="ECO:0000256" key="5">
    <source>
        <dbReference type="ARBA" id="ARBA00022857"/>
    </source>
</evidence>
<dbReference type="Pfam" id="PF07992">
    <property type="entry name" value="Pyr_redox_2"/>
    <property type="match status" value="1"/>
</dbReference>
<keyword evidence="8 13" id="KW-0676">Redox-active center</keyword>
<dbReference type="InterPro" id="IPR006324">
    <property type="entry name" value="GSHR"/>
</dbReference>
<dbReference type="PANTHER" id="PTHR42737:SF2">
    <property type="entry name" value="GLUTATHIONE REDUCTASE"/>
    <property type="match status" value="1"/>
</dbReference>
<evidence type="ECO:0000256" key="4">
    <source>
        <dbReference type="ARBA" id="ARBA00022827"/>
    </source>
</evidence>
<comment type="cofactor">
    <cofactor evidence="11">
        <name>FAD</name>
        <dbReference type="ChEBI" id="CHEBI:57692"/>
    </cofactor>
    <text evidence="11">Binds 1 FAD per subunit.</text>
</comment>
<evidence type="ECO:0000256" key="7">
    <source>
        <dbReference type="ARBA" id="ARBA00023157"/>
    </source>
</evidence>
<feature type="binding site" evidence="11">
    <location>
        <begin position="174"/>
        <end position="181"/>
    </location>
    <ligand>
        <name>NAD(+)</name>
        <dbReference type="ChEBI" id="CHEBI:57540"/>
    </ligand>
</feature>
<evidence type="ECO:0000256" key="3">
    <source>
        <dbReference type="ARBA" id="ARBA00022630"/>
    </source>
</evidence>
<dbReference type="InterPro" id="IPR046952">
    <property type="entry name" value="GSHR/TRXR-like"/>
</dbReference>
<feature type="active site" description="Proton acceptor" evidence="10">
    <location>
        <position position="436"/>
    </location>
</feature>
<dbReference type="EC" id="1.8.1.7" evidence="14"/>
<organism evidence="17 18">
    <name type="scientific">Nitrincola iocasae</name>
    <dbReference type="NCBI Taxonomy" id="2614693"/>
    <lineage>
        <taxon>Bacteria</taxon>
        <taxon>Pseudomonadati</taxon>
        <taxon>Pseudomonadota</taxon>
        <taxon>Gammaproteobacteria</taxon>
        <taxon>Oceanospirillales</taxon>
        <taxon>Oceanospirillaceae</taxon>
        <taxon>Nitrincola</taxon>
    </lineage>
</organism>
<dbReference type="Gene3D" id="3.30.390.30">
    <property type="match status" value="1"/>
</dbReference>
<dbReference type="InterPro" id="IPR036188">
    <property type="entry name" value="FAD/NAD-bd_sf"/>
</dbReference>
<keyword evidence="18" id="KW-1185">Reference proteome</keyword>
<dbReference type="SUPFAM" id="SSF51905">
    <property type="entry name" value="FAD/NAD(P)-binding domain"/>
    <property type="match status" value="1"/>
</dbReference>
<protein>
    <recommendedName>
        <fullName evidence="14">Glutathione reductase</fullName>
        <shortName evidence="14">GRase</shortName>
        <ecNumber evidence="14">1.8.1.7</ecNumber>
    </recommendedName>
</protein>
<dbReference type="GO" id="GO:0050660">
    <property type="term" value="F:flavin adenine dinucleotide binding"/>
    <property type="evidence" value="ECO:0007669"/>
    <property type="project" value="InterPro"/>
</dbReference>
<keyword evidence="5 14" id="KW-0521">NADP</keyword>
<evidence type="ECO:0000313" key="18">
    <source>
        <dbReference type="Proteomes" id="UP000325606"/>
    </source>
</evidence>
<keyword evidence="11" id="KW-0520">NAD</keyword>
<dbReference type="InterPro" id="IPR016156">
    <property type="entry name" value="FAD/NAD-linked_Rdtase_dimer_sf"/>
</dbReference>
<dbReference type="InterPro" id="IPR012999">
    <property type="entry name" value="Pyr_OxRdtase_I_AS"/>
</dbReference>
<feature type="binding site" evidence="11">
    <location>
        <position position="52"/>
    </location>
    <ligand>
        <name>FAD</name>
        <dbReference type="ChEBI" id="CHEBI:57692"/>
    </ligand>
</feature>
<evidence type="ECO:0000259" key="16">
    <source>
        <dbReference type="Pfam" id="PF07992"/>
    </source>
</evidence>
<sequence>MSQFDFDLFVIGAGSGGVRAARMAASMGVRVAIAEERYLGGTCVNVGCVPKKLYVYASHYAEGFHEAAGFGLQTESLSFDWPTLRDNKIREISRLNGIYEKMLLNAGCTLIQERATVVGPHEVKVGDKTYSAERILVAVGGWPFVPDIPGAEHIISSNEVFDLDRFPDKVIVVGGGYIAVEFAGIFAGLGAETHLVHRGELFLKGFDQEVREFTAREVAKKGVQLHFNTNLTGIEKTPEGKLIAQFDDGHQEIADQIMYATGRVPKTQGLGLEQVGVKLSGKGAVVVNDQFQTVVPSIYAVGDVIDRVQLTPVALAEGMALVRSLYAQGNPAVDYELIPTAVFCQPNIGTVGLTEEQACERYSKVDVYRSEFRAMKHTLSGSDERTLMKLLVDRETDKVLGVHMVGAEAGEIIQGIAVALKAGATKAVFDATIGIHPTAAEEFVTMREPSSPFTG</sequence>
<evidence type="ECO:0000259" key="15">
    <source>
        <dbReference type="Pfam" id="PF02852"/>
    </source>
</evidence>
<evidence type="ECO:0000256" key="6">
    <source>
        <dbReference type="ARBA" id="ARBA00023002"/>
    </source>
</evidence>
<dbReference type="Gene3D" id="3.50.50.60">
    <property type="entry name" value="FAD/NAD(P)-binding domain"/>
    <property type="match status" value="2"/>
</dbReference>
<keyword evidence="4 11" id="KW-0274">FAD</keyword>
<evidence type="ECO:0000256" key="14">
    <source>
        <dbReference type="RuleBase" id="RU365040"/>
    </source>
</evidence>
<evidence type="ECO:0000256" key="8">
    <source>
        <dbReference type="ARBA" id="ARBA00023284"/>
    </source>
</evidence>
<dbReference type="GO" id="GO:0004362">
    <property type="term" value="F:glutathione-disulfide reductase (NADPH) activity"/>
    <property type="evidence" value="ECO:0007669"/>
    <property type="project" value="UniProtKB-EC"/>
</dbReference>
<dbReference type="NCBIfam" id="NF004776">
    <property type="entry name" value="PRK06116.1"/>
    <property type="match status" value="1"/>
</dbReference>
<comment type="subunit">
    <text evidence="2">Homodimer.</text>
</comment>
<keyword evidence="11" id="KW-0547">Nucleotide-binding</keyword>
<dbReference type="GO" id="GO:0045454">
    <property type="term" value="P:cell redox homeostasis"/>
    <property type="evidence" value="ECO:0007669"/>
    <property type="project" value="InterPro"/>
</dbReference>
<dbReference type="PANTHER" id="PTHR42737">
    <property type="entry name" value="GLUTATHIONE REDUCTASE"/>
    <property type="match status" value="1"/>
</dbReference>